<evidence type="ECO:0000256" key="1">
    <source>
        <dbReference type="ARBA" id="ARBA00009802"/>
    </source>
</evidence>
<evidence type="ECO:0000256" key="2">
    <source>
        <dbReference type="ARBA" id="ARBA00035107"/>
    </source>
</evidence>
<dbReference type="SUPFAM" id="SSF47413">
    <property type="entry name" value="lambda repressor-like DNA-binding domains"/>
    <property type="match status" value="1"/>
</dbReference>
<proteinExistence type="inferred from homology"/>
<comment type="function">
    <text evidence="2">Transcriptional coactivator that stimulates GCN4-dependent transcriptional activity by bridging the DNA-binding region of GCN4 and TBP (SPT15), thereby recruiting TBP to GCN4-bound promoters. Involved in induction of the ribosome quality control (RQC) pathway; a pathway that degrades nascent peptide chains during problematic translation. Required to prevent stalled ribosomes from frameshifting.</text>
</comment>
<sequence>MAPDPKCSAVAGALQRSGLTYAALAGKVGAPEQRVIDICTGADTPTDAEFKSLASALGIVDNVPHVGAHATK</sequence>
<dbReference type="CDD" id="cd00093">
    <property type="entry name" value="HTH_XRE"/>
    <property type="match status" value="1"/>
</dbReference>
<dbReference type="InterPro" id="IPR010982">
    <property type="entry name" value="Lambda_DNA-bd_dom_sf"/>
</dbReference>
<evidence type="ECO:0008006" key="5">
    <source>
        <dbReference type="Google" id="ProtNLM"/>
    </source>
</evidence>
<gene>
    <name evidence="3" type="ORF">D9756_007060</name>
</gene>
<dbReference type="InterPro" id="IPR001387">
    <property type="entry name" value="Cro/C1-type_HTH"/>
</dbReference>
<dbReference type="EMBL" id="JAACJO010000009">
    <property type="protein sequence ID" value="KAF5354319.1"/>
    <property type="molecule type" value="Genomic_DNA"/>
</dbReference>
<protein>
    <recommendedName>
        <fullName evidence="5">HTH cro/C1-type domain-containing protein</fullName>
    </recommendedName>
</protein>
<dbReference type="Proteomes" id="UP000559027">
    <property type="component" value="Unassembled WGS sequence"/>
</dbReference>
<dbReference type="GO" id="GO:0003677">
    <property type="term" value="F:DNA binding"/>
    <property type="evidence" value="ECO:0007669"/>
    <property type="project" value="InterPro"/>
</dbReference>
<keyword evidence="4" id="KW-1185">Reference proteome</keyword>
<evidence type="ECO:0000313" key="4">
    <source>
        <dbReference type="Proteomes" id="UP000559027"/>
    </source>
</evidence>
<comment type="similarity">
    <text evidence="1">Belongs to the MBF1 family.</text>
</comment>
<reference evidence="3 4" key="1">
    <citation type="journal article" date="2020" name="ISME J.">
        <title>Uncovering the hidden diversity of litter-decomposition mechanisms in mushroom-forming fungi.</title>
        <authorList>
            <person name="Floudas D."/>
            <person name="Bentzer J."/>
            <person name="Ahren D."/>
            <person name="Johansson T."/>
            <person name="Persson P."/>
            <person name="Tunlid A."/>
        </authorList>
    </citation>
    <scope>NUCLEOTIDE SEQUENCE [LARGE SCALE GENOMIC DNA]</scope>
    <source>
        <strain evidence="3 4">CBS 146.42</strain>
    </source>
</reference>
<dbReference type="AlphaFoldDB" id="A0A8H5D664"/>
<name>A0A8H5D664_9AGAR</name>
<organism evidence="3 4">
    <name type="scientific">Leucocoprinus leucothites</name>
    <dbReference type="NCBI Taxonomy" id="201217"/>
    <lineage>
        <taxon>Eukaryota</taxon>
        <taxon>Fungi</taxon>
        <taxon>Dikarya</taxon>
        <taxon>Basidiomycota</taxon>
        <taxon>Agaricomycotina</taxon>
        <taxon>Agaricomycetes</taxon>
        <taxon>Agaricomycetidae</taxon>
        <taxon>Agaricales</taxon>
        <taxon>Agaricineae</taxon>
        <taxon>Agaricaceae</taxon>
        <taxon>Leucocoprinus</taxon>
    </lineage>
</organism>
<comment type="caution">
    <text evidence="3">The sequence shown here is derived from an EMBL/GenBank/DDBJ whole genome shotgun (WGS) entry which is preliminary data.</text>
</comment>
<evidence type="ECO:0000313" key="3">
    <source>
        <dbReference type="EMBL" id="KAF5354319.1"/>
    </source>
</evidence>
<dbReference type="OrthoDB" id="3226546at2759"/>
<accession>A0A8H5D664</accession>